<dbReference type="EMBL" id="CAJHCP010000003">
    <property type="protein sequence ID" value="CAD6524748.1"/>
    <property type="molecule type" value="Genomic_DNA"/>
</dbReference>
<keyword evidence="3" id="KW-0328">Glycosyltransferase</keyword>
<dbReference type="Pfam" id="PF00534">
    <property type="entry name" value="Glycos_transf_1"/>
    <property type="match status" value="1"/>
</dbReference>
<organism evidence="3 4">
    <name type="scientific">Paraburkholderia metrosideri</name>
    <dbReference type="NCBI Taxonomy" id="580937"/>
    <lineage>
        <taxon>Bacteria</taxon>
        <taxon>Pseudomonadati</taxon>
        <taxon>Pseudomonadota</taxon>
        <taxon>Betaproteobacteria</taxon>
        <taxon>Burkholderiales</taxon>
        <taxon>Burkholderiaceae</taxon>
        <taxon>Paraburkholderia</taxon>
    </lineage>
</organism>
<dbReference type="SUPFAM" id="SSF53756">
    <property type="entry name" value="UDP-Glycosyltransferase/glycogen phosphorylase"/>
    <property type="match status" value="1"/>
</dbReference>
<accession>A0ABN7HKY7</accession>
<name>A0ABN7HKY7_9BURK</name>
<evidence type="ECO:0000313" key="3">
    <source>
        <dbReference type="EMBL" id="CAD6524748.1"/>
    </source>
</evidence>
<evidence type="ECO:0000259" key="2">
    <source>
        <dbReference type="Pfam" id="PF13579"/>
    </source>
</evidence>
<dbReference type="GO" id="GO:0016757">
    <property type="term" value="F:glycosyltransferase activity"/>
    <property type="evidence" value="ECO:0007669"/>
    <property type="project" value="UniProtKB-KW"/>
</dbReference>
<dbReference type="Gene3D" id="3.40.50.2000">
    <property type="entry name" value="Glycogen Phosphorylase B"/>
    <property type="match status" value="2"/>
</dbReference>
<dbReference type="InterPro" id="IPR028098">
    <property type="entry name" value="Glyco_trans_4-like_N"/>
</dbReference>
<dbReference type="Pfam" id="PF13579">
    <property type="entry name" value="Glyco_trans_4_4"/>
    <property type="match status" value="1"/>
</dbReference>
<dbReference type="RefSeq" id="WP_201641790.1">
    <property type="nucleotide sequence ID" value="NZ_CAJHCP010000003.1"/>
</dbReference>
<feature type="domain" description="Glycosyltransferase subfamily 4-like N-terminal" evidence="2">
    <location>
        <begin position="13"/>
        <end position="169"/>
    </location>
</feature>
<protein>
    <submittedName>
        <fullName evidence="3">GalNAc-alpha-(1-&gt;4)-GalNAc-alpha-(1-&gt;3)-diNAcBac-PP-undecaprenol alpha-1,4-N-acetyl-D-galactosaminyltransferase</fullName>
        <ecNumber evidence="3">2.4.1.292</ecNumber>
    </submittedName>
</protein>
<evidence type="ECO:0000313" key="4">
    <source>
        <dbReference type="Proteomes" id="UP000598032"/>
    </source>
</evidence>
<sequence length="371" mass="40791">MKILMLVSSMQGGGAERVASTLVNAWAARGDAVTLAATFSGRGACHYELSSNVKFVYLVDLAKQRGKAPRAYYSRFMALRSLIRASKPDVIVSFLTNVNITAILASRGLGVPVIVSERTNPLADRRSLFWKLLCKLVYPQASIVTLLTDSVVTPFRKVVPGIKRIAVVPSPLPDALLAQNPQPLSEGERKRVIALGRLHECKQFDLLVNAFSSIAHVLPDWDLWIWGEGPERTRLEAQIARLGMSGRIFLPGQTRTPWAVMINAQAFVLSSRHEGLPMALMEGMALGLPSVAFDCPSGPKELTCDGQDGLLIPPGDEFAMANGLRRLLSDELLRRELGKRGAASVRERYSSQRILQIWDELFQTVGAREEC</sequence>
<proteinExistence type="predicted"/>
<reference evidence="3 4" key="1">
    <citation type="submission" date="2020-10" db="EMBL/GenBank/DDBJ databases">
        <authorList>
            <person name="Peeters C."/>
        </authorList>
    </citation>
    <scope>NUCLEOTIDE SEQUENCE [LARGE SCALE GENOMIC DNA]</scope>
    <source>
        <strain evidence="3 4">LMG 28140</strain>
    </source>
</reference>
<gene>
    <name evidence="3" type="primary">pglH</name>
    <name evidence="3" type="ORF">LMG28140_01677</name>
</gene>
<keyword evidence="4" id="KW-1185">Reference proteome</keyword>
<feature type="domain" description="Glycosyl transferase family 1" evidence="1">
    <location>
        <begin position="182"/>
        <end position="341"/>
    </location>
</feature>
<comment type="caution">
    <text evidence="3">The sequence shown here is derived from an EMBL/GenBank/DDBJ whole genome shotgun (WGS) entry which is preliminary data.</text>
</comment>
<evidence type="ECO:0000259" key="1">
    <source>
        <dbReference type="Pfam" id="PF00534"/>
    </source>
</evidence>
<dbReference type="EC" id="2.4.1.292" evidence="3"/>
<dbReference type="PANTHER" id="PTHR12526">
    <property type="entry name" value="GLYCOSYLTRANSFERASE"/>
    <property type="match status" value="1"/>
</dbReference>
<dbReference type="InterPro" id="IPR001296">
    <property type="entry name" value="Glyco_trans_1"/>
</dbReference>
<dbReference type="Proteomes" id="UP000598032">
    <property type="component" value="Unassembled WGS sequence"/>
</dbReference>
<dbReference type="CDD" id="cd03820">
    <property type="entry name" value="GT4_AmsD-like"/>
    <property type="match status" value="1"/>
</dbReference>
<keyword evidence="3" id="KW-0808">Transferase</keyword>